<feature type="domain" description="BED-type" evidence="11">
    <location>
        <begin position="88"/>
        <end position="142"/>
    </location>
</feature>
<evidence type="ECO:0000256" key="8">
    <source>
        <dbReference type="ARBA" id="ARBA00023242"/>
    </source>
</evidence>
<dbReference type="PROSITE" id="PS50808">
    <property type="entry name" value="ZF_BED"/>
    <property type="match status" value="1"/>
</dbReference>
<dbReference type="AlphaFoldDB" id="A0A2S4UL93"/>
<feature type="compositionally biased region" description="Basic and acidic residues" evidence="10">
    <location>
        <begin position="84"/>
        <end position="95"/>
    </location>
</feature>
<keyword evidence="5" id="KW-0805">Transcription regulation</keyword>
<dbReference type="GO" id="GO:0005634">
    <property type="term" value="C:nucleus"/>
    <property type="evidence" value="ECO:0007669"/>
    <property type="project" value="UniProtKB-SubCell"/>
</dbReference>
<dbReference type="VEuPathDB" id="FungiDB:PSHT_12169"/>
<dbReference type="PANTHER" id="PTHR46481:SF10">
    <property type="entry name" value="ZINC FINGER BED DOMAIN-CONTAINING PROTEIN 39"/>
    <property type="match status" value="1"/>
</dbReference>
<evidence type="ECO:0000313" key="13">
    <source>
        <dbReference type="Proteomes" id="UP000239156"/>
    </source>
</evidence>
<dbReference type="SUPFAM" id="SSF53098">
    <property type="entry name" value="Ribonuclease H-like"/>
    <property type="match status" value="1"/>
</dbReference>
<keyword evidence="3 9" id="KW-0863">Zinc-finger</keyword>
<dbReference type="InterPro" id="IPR003656">
    <property type="entry name" value="Znf_BED"/>
</dbReference>
<dbReference type="VEuPathDB" id="FungiDB:PSTT_14685"/>
<keyword evidence="6" id="KW-0238">DNA-binding</keyword>
<dbReference type="InterPro" id="IPR052035">
    <property type="entry name" value="ZnF_BED_domain_contain"/>
</dbReference>
<dbReference type="InterPro" id="IPR025525">
    <property type="entry name" value="hAT-like_transposase_RNase-H"/>
</dbReference>
<organism evidence="12 13">
    <name type="scientific">Puccinia striiformis</name>
    <dbReference type="NCBI Taxonomy" id="27350"/>
    <lineage>
        <taxon>Eukaryota</taxon>
        <taxon>Fungi</taxon>
        <taxon>Dikarya</taxon>
        <taxon>Basidiomycota</taxon>
        <taxon>Pucciniomycotina</taxon>
        <taxon>Pucciniomycetes</taxon>
        <taxon>Pucciniales</taxon>
        <taxon>Pucciniaceae</taxon>
        <taxon>Puccinia</taxon>
    </lineage>
</organism>
<dbReference type="GO" id="GO:0009791">
    <property type="term" value="P:post-embryonic development"/>
    <property type="evidence" value="ECO:0007669"/>
    <property type="project" value="UniProtKB-ARBA"/>
</dbReference>
<dbReference type="GO" id="GO:0008270">
    <property type="term" value="F:zinc ion binding"/>
    <property type="evidence" value="ECO:0007669"/>
    <property type="project" value="UniProtKB-KW"/>
</dbReference>
<reference evidence="12" key="1">
    <citation type="submission" date="2017-12" db="EMBL/GenBank/DDBJ databases">
        <title>Gene loss provides genomic basis for host adaptation in cereal stripe rust fungi.</title>
        <authorList>
            <person name="Xia C."/>
        </authorList>
    </citation>
    <scope>NUCLEOTIDE SEQUENCE [LARGE SCALE GENOMIC DNA]</scope>
    <source>
        <strain evidence="12">93-210</strain>
    </source>
</reference>
<keyword evidence="8" id="KW-0539">Nucleus</keyword>
<dbReference type="EMBL" id="PKSL01000239">
    <property type="protein sequence ID" value="POV98049.1"/>
    <property type="molecule type" value="Genomic_DNA"/>
</dbReference>
<evidence type="ECO:0000256" key="6">
    <source>
        <dbReference type="ARBA" id="ARBA00023125"/>
    </source>
</evidence>
<dbReference type="Pfam" id="PF14372">
    <property type="entry name" value="hAT-like_RNase-H"/>
    <property type="match status" value="1"/>
</dbReference>
<keyword evidence="7" id="KW-0804">Transcription</keyword>
<feature type="region of interest" description="Disordered" evidence="10">
    <location>
        <begin position="1"/>
        <end position="95"/>
    </location>
</feature>
<dbReference type="SUPFAM" id="SSF57667">
    <property type="entry name" value="beta-beta-alpha zinc fingers"/>
    <property type="match status" value="1"/>
</dbReference>
<evidence type="ECO:0000313" key="12">
    <source>
        <dbReference type="EMBL" id="POV98049.1"/>
    </source>
</evidence>
<evidence type="ECO:0000256" key="2">
    <source>
        <dbReference type="ARBA" id="ARBA00022723"/>
    </source>
</evidence>
<keyword evidence="4" id="KW-0862">Zinc</keyword>
<dbReference type="GO" id="GO:0003677">
    <property type="term" value="F:DNA binding"/>
    <property type="evidence" value="ECO:0007669"/>
    <property type="project" value="UniProtKB-KW"/>
</dbReference>
<comment type="caution">
    <text evidence="12">The sequence shown here is derived from an EMBL/GenBank/DDBJ whole genome shotgun (WGS) entry which is preliminary data.</text>
</comment>
<evidence type="ECO:0000256" key="4">
    <source>
        <dbReference type="ARBA" id="ARBA00022833"/>
    </source>
</evidence>
<dbReference type="Pfam" id="PF02892">
    <property type="entry name" value="zf-BED"/>
    <property type="match status" value="1"/>
</dbReference>
<evidence type="ECO:0000256" key="3">
    <source>
        <dbReference type="ARBA" id="ARBA00022771"/>
    </source>
</evidence>
<dbReference type="Proteomes" id="UP000239156">
    <property type="component" value="Unassembled WGS sequence"/>
</dbReference>
<evidence type="ECO:0000256" key="7">
    <source>
        <dbReference type="ARBA" id="ARBA00023163"/>
    </source>
</evidence>
<dbReference type="SMART" id="SM00614">
    <property type="entry name" value="ZnF_BED"/>
    <property type="match status" value="1"/>
</dbReference>
<sequence>MARTRSKRKRLNPIVESDRDDSENESIAKSVAAEDSIEVAEVPPTQSSQPSVHPTQASGPQDTIPPPQSQSINDPDPPPTDSTDQSKKTRSDVWIHFKKSGSGDDTKATCKYCRASMGGSSGNGTSTLWRHLKRCKDYQANSKQALLKLNAPASAPSIWTFSQEKAREALVKMIIAHELPFRMVKYPLFRAFLSTLQPRFKPFGRTTLKLDLMSTFRKMKNQLTQELASVHRISLTTDLWTSSHQTPFMVISGHYISNWTLKKQLLAFKELPAPHTGKAIVDNASSNDAAIARVLAVLKDRSKYPPLLDGKFFHVRCAAHIINLVVKDGLKQVTPAIEKIRDSVRYSKSTSSRKQDFKEAIQSAHIKKQALPLVDVPTRWNSTYLMLHSALPYREAFNHLSMQDANYTKCPTEDEWEEISTMDEFLEVFFTATKKLGMTRYPTSHAIYKNMKIIDKQLKDVVNNGPAHIIDIIKPMQDKYDKYWTKMEDFAAMNIAFDPRCKLAIINFMLIKEVNEEEAAKSLARIKTNLYSLLAEFTQMLTNDSTTNPAKSSQANKRPVAPADNDFNSFLAAINPNHNLSATGELDSYLQEPPSGISTGTFDILAWWKAH</sequence>
<keyword evidence="2" id="KW-0479">Metal-binding</keyword>
<name>A0A2S4UL93_9BASI</name>
<keyword evidence="13" id="KW-1185">Reference proteome</keyword>
<evidence type="ECO:0000256" key="1">
    <source>
        <dbReference type="ARBA" id="ARBA00004123"/>
    </source>
</evidence>
<evidence type="ECO:0000256" key="5">
    <source>
        <dbReference type="ARBA" id="ARBA00023015"/>
    </source>
</evidence>
<feature type="compositionally biased region" description="Basic residues" evidence="10">
    <location>
        <begin position="1"/>
        <end position="11"/>
    </location>
</feature>
<comment type="subcellular location">
    <subcellularLocation>
        <location evidence="1">Nucleus</location>
    </subcellularLocation>
</comment>
<proteinExistence type="predicted"/>
<dbReference type="InterPro" id="IPR012337">
    <property type="entry name" value="RNaseH-like_sf"/>
</dbReference>
<accession>A0A2S4UL93</accession>
<evidence type="ECO:0000259" key="11">
    <source>
        <dbReference type="PROSITE" id="PS50808"/>
    </source>
</evidence>
<protein>
    <recommendedName>
        <fullName evidence="11">BED-type domain-containing protein</fullName>
    </recommendedName>
</protein>
<dbReference type="PANTHER" id="PTHR46481">
    <property type="entry name" value="ZINC FINGER BED DOMAIN-CONTAINING PROTEIN 4"/>
    <property type="match status" value="1"/>
</dbReference>
<dbReference type="VEuPathDB" id="FungiDB:PSHT_13763"/>
<evidence type="ECO:0000256" key="9">
    <source>
        <dbReference type="PROSITE-ProRule" id="PRU00027"/>
    </source>
</evidence>
<feature type="compositionally biased region" description="Polar residues" evidence="10">
    <location>
        <begin position="44"/>
        <end position="61"/>
    </location>
</feature>
<evidence type="ECO:0000256" key="10">
    <source>
        <dbReference type="SAM" id="MobiDB-lite"/>
    </source>
</evidence>
<gene>
    <name evidence="12" type="ORF">PSTT_14685</name>
</gene>
<dbReference type="InterPro" id="IPR036236">
    <property type="entry name" value="Znf_C2H2_sf"/>
</dbReference>